<evidence type="ECO:0000313" key="3">
    <source>
        <dbReference type="Proteomes" id="UP000008281"/>
    </source>
</evidence>
<feature type="region of interest" description="Disordered" evidence="1">
    <location>
        <begin position="1"/>
        <end position="133"/>
    </location>
</feature>
<accession>E3LI72</accession>
<dbReference type="EMBL" id="DS268409">
    <property type="protein sequence ID" value="EFO94941.1"/>
    <property type="molecule type" value="Genomic_DNA"/>
</dbReference>
<gene>
    <name evidence="2" type="ORF">CRE_09335</name>
</gene>
<dbReference type="AlphaFoldDB" id="E3LI72"/>
<dbReference type="RefSeq" id="XP_003116045.2">
    <property type="nucleotide sequence ID" value="XM_003115997.2"/>
</dbReference>
<feature type="compositionally biased region" description="Low complexity" evidence="1">
    <location>
        <begin position="22"/>
        <end position="36"/>
    </location>
</feature>
<evidence type="ECO:0000256" key="1">
    <source>
        <dbReference type="SAM" id="MobiDB-lite"/>
    </source>
</evidence>
<proteinExistence type="predicted"/>
<name>E3LI72_CAERE</name>
<dbReference type="Proteomes" id="UP000008281">
    <property type="component" value="Unassembled WGS sequence"/>
</dbReference>
<organism evidence="3">
    <name type="scientific">Caenorhabditis remanei</name>
    <name type="common">Caenorhabditis vulgaris</name>
    <dbReference type="NCBI Taxonomy" id="31234"/>
    <lineage>
        <taxon>Eukaryota</taxon>
        <taxon>Metazoa</taxon>
        <taxon>Ecdysozoa</taxon>
        <taxon>Nematoda</taxon>
        <taxon>Chromadorea</taxon>
        <taxon>Rhabditida</taxon>
        <taxon>Rhabditina</taxon>
        <taxon>Rhabditomorpha</taxon>
        <taxon>Rhabditoidea</taxon>
        <taxon>Rhabditidae</taxon>
        <taxon>Peloderinae</taxon>
        <taxon>Caenorhabditis</taxon>
    </lineage>
</organism>
<dbReference type="GeneID" id="9819485"/>
<dbReference type="CTD" id="9819485"/>
<feature type="compositionally biased region" description="Low complexity" evidence="1">
    <location>
        <begin position="44"/>
        <end position="68"/>
    </location>
</feature>
<dbReference type="KEGG" id="crq:GCK72_020261"/>
<protein>
    <submittedName>
        <fullName evidence="2">Uncharacterized protein</fullName>
    </submittedName>
</protein>
<reference evidence="2" key="1">
    <citation type="submission" date="2007-07" db="EMBL/GenBank/DDBJ databases">
        <title>PCAP assembly of the Caenorhabditis remanei genome.</title>
        <authorList>
            <consortium name="The Caenorhabditis remanei Sequencing Consortium"/>
            <person name="Wilson R.K."/>
        </authorList>
    </citation>
    <scope>NUCLEOTIDE SEQUENCE [LARGE SCALE GENOMIC DNA]</scope>
    <source>
        <strain evidence="2">PB4641</strain>
    </source>
</reference>
<keyword evidence="3" id="KW-1185">Reference proteome</keyword>
<dbReference type="HOGENOM" id="CLU_1908623_0_0_1"/>
<sequence length="133" mass="14254">MGNCRAKGTVGTSPMVTRAQRRVQAAANRANAGPAPQANPAPAAPANANPQRVVRVAQANQARQQANQDRAGVHGPQGNQARRSPVQEDYGPSPRQSPNAHRDHLPRRVNRPTPQPQRTNQEQGGGQDMPKVE</sequence>
<evidence type="ECO:0000313" key="2">
    <source>
        <dbReference type="EMBL" id="EFO94941.1"/>
    </source>
</evidence>